<keyword evidence="3" id="KW-1185">Reference proteome</keyword>
<dbReference type="Proteomes" id="UP000313359">
    <property type="component" value="Unassembled WGS sequence"/>
</dbReference>
<name>A0A5C2SDA6_9APHY</name>
<feature type="domain" description="DUF6593" evidence="1">
    <location>
        <begin position="15"/>
        <end position="84"/>
    </location>
</feature>
<evidence type="ECO:0000313" key="2">
    <source>
        <dbReference type="EMBL" id="RPD61661.1"/>
    </source>
</evidence>
<gene>
    <name evidence="2" type="ORF">L227DRAFT_652399</name>
</gene>
<dbReference type="EMBL" id="ML122261">
    <property type="protein sequence ID" value="RPD61661.1"/>
    <property type="molecule type" value="Genomic_DNA"/>
</dbReference>
<evidence type="ECO:0000259" key="1">
    <source>
        <dbReference type="Pfam" id="PF20236"/>
    </source>
</evidence>
<reference evidence="2" key="1">
    <citation type="journal article" date="2018" name="Genome Biol. Evol.">
        <title>Genomics and development of Lentinus tigrinus, a white-rot wood-decaying mushroom with dimorphic fruiting bodies.</title>
        <authorList>
            <person name="Wu B."/>
            <person name="Xu Z."/>
            <person name="Knudson A."/>
            <person name="Carlson A."/>
            <person name="Chen N."/>
            <person name="Kovaka S."/>
            <person name="LaButti K."/>
            <person name="Lipzen A."/>
            <person name="Pennachio C."/>
            <person name="Riley R."/>
            <person name="Schakwitz W."/>
            <person name="Umezawa K."/>
            <person name="Ohm R.A."/>
            <person name="Grigoriev I.V."/>
            <person name="Nagy L.G."/>
            <person name="Gibbons J."/>
            <person name="Hibbett D."/>
        </authorList>
    </citation>
    <scope>NUCLEOTIDE SEQUENCE [LARGE SCALE GENOMIC DNA]</scope>
    <source>
        <strain evidence="2">ALCF2SS1-6</strain>
    </source>
</reference>
<dbReference type="AlphaFoldDB" id="A0A5C2SDA6"/>
<dbReference type="InterPro" id="IPR046528">
    <property type="entry name" value="DUF6593"/>
</dbReference>
<dbReference type="OrthoDB" id="3360976at2759"/>
<accession>A0A5C2SDA6</accession>
<protein>
    <recommendedName>
        <fullName evidence="1">DUF6593 domain-containing protein</fullName>
    </recommendedName>
</protein>
<proteinExistence type="predicted"/>
<dbReference type="Pfam" id="PF20236">
    <property type="entry name" value="DUF6593"/>
    <property type="match status" value="1"/>
</dbReference>
<sequence length="148" mass="16448">MASEPNSNVSFTSRDPLHSAVVDDATGQVLFEVETPRFKLGPRTTTIRNPAGQVVAEYEARLGHDRVTLHGHTRRLSDWLPEKSGLVPIDSKDPVVETHYPTLGVFEPKRRGGMSIRPELTPFLDQILLSFIICERERRKQSSDAGGG</sequence>
<evidence type="ECO:0000313" key="3">
    <source>
        <dbReference type="Proteomes" id="UP000313359"/>
    </source>
</evidence>
<organism evidence="2 3">
    <name type="scientific">Lentinus tigrinus ALCF2SS1-6</name>
    <dbReference type="NCBI Taxonomy" id="1328759"/>
    <lineage>
        <taxon>Eukaryota</taxon>
        <taxon>Fungi</taxon>
        <taxon>Dikarya</taxon>
        <taxon>Basidiomycota</taxon>
        <taxon>Agaricomycotina</taxon>
        <taxon>Agaricomycetes</taxon>
        <taxon>Polyporales</taxon>
        <taxon>Polyporaceae</taxon>
        <taxon>Lentinus</taxon>
    </lineage>
</organism>